<dbReference type="Pfam" id="PF01185">
    <property type="entry name" value="Hydrophobin"/>
    <property type="match status" value="1"/>
</dbReference>
<keyword evidence="4 6" id="KW-0964">Secreted</keyword>
<dbReference type="GO" id="GO:0009277">
    <property type="term" value="C:fungal-type cell wall"/>
    <property type="evidence" value="ECO:0007669"/>
    <property type="project" value="InterPro"/>
</dbReference>
<reference evidence="7" key="1">
    <citation type="submission" date="2014-01" db="EMBL/GenBank/DDBJ databases">
        <title>The genome of the white-rot fungus Pycnoporus cinnabarinus: a basidiomycete model with a versatile arsenal for lignocellulosic biomass breakdown.</title>
        <authorList>
            <person name="Levasseur A."/>
            <person name="Lomascolo A."/>
            <person name="Ruiz-Duenas F.J."/>
            <person name="Uzan E."/>
            <person name="Piumi F."/>
            <person name="Kues U."/>
            <person name="Ram A.F.J."/>
            <person name="Murat C."/>
            <person name="Haon M."/>
            <person name="Benoit I."/>
            <person name="Arfi Y."/>
            <person name="Chevret D."/>
            <person name="Drula E."/>
            <person name="Kwon M.J."/>
            <person name="Gouret P."/>
            <person name="Lesage-Meessen L."/>
            <person name="Lombard V."/>
            <person name="Mariette J."/>
            <person name="Noirot C."/>
            <person name="Park J."/>
            <person name="Patyshakuliyeva A."/>
            <person name="Wieneger R.A.B."/>
            <person name="Wosten H.A.B."/>
            <person name="Martin F."/>
            <person name="Coutinho P.M."/>
            <person name="de Vries R."/>
            <person name="Martinez A.T."/>
            <person name="Klopp C."/>
            <person name="Pontarotti P."/>
            <person name="Henrissat B."/>
            <person name="Record E."/>
        </authorList>
    </citation>
    <scope>NUCLEOTIDE SEQUENCE [LARGE SCALE GENOMIC DNA]</scope>
    <source>
        <strain evidence="7">BRFM137</strain>
    </source>
</reference>
<comment type="subcellular location">
    <subcellularLocation>
        <location evidence="1 6">Secreted</location>
        <location evidence="1 6">Cell wall</location>
    </subcellularLocation>
</comment>
<dbReference type="SMART" id="SM00075">
    <property type="entry name" value="HYDRO"/>
    <property type="match status" value="1"/>
</dbReference>
<evidence type="ECO:0000313" key="8">
    <source>
        <dbReference type="Proteomes" id="UP000029665"/>
    </source>
</evidence>
<dbReference type="OMA" id="CCANNNV"/>
<evidence type="ECO:0000256" key="3">
    <source>
        <dbReference type="ARBA" id="ARBA00022512"/>
    </source>
</evidence>
<dbReference type="AlphaFoldDB" id="A0A060SCU2"/>
<evidence type="ECO:0000256" key="1">
    <source>
        <dbReference type="ARBA" id="ARBA00004191"/>
    </source>
</evidence>
<name>A0A060SCU2_PYCCI</name>
<evidence type="ECO:0000256" key="2">
    <source>
        <dbReference type="ARBA" id="ARBA00010446"/>
    </source>
</evidence>
<dbReference type="GO" id="GO:0005199">
    <property type="term" value="F:structural constituent of cell wall"/>
    <property type="evidence" value="ECO:0007669"/>
    <property type="project" value="InterPro"/>
</dbReference>
<keyword evidence="5 6" id="KW-1015">Disulfide bond</keyword>
<sequence>MFSRVAAMTILALPLLAAATPVELEARQTCSTGAIQCCNTVESASSASGNFLLGLLGIVLGDITGLIGLNCSPLSVVGIGSGNACSANAVCCANNNVGGLISIGCLPIEL</sequence>
<comment type="caution">
    <text evidence="7">The sequence shown here is derived from an EMBL/GenBank/DDBJ whole genome shotgun (WGS) entry which is preliminary data.</text>
</comment>
<comment type="similarity">
    <text evidence="2 6">Belongs to the fungal hydrophobin family.</text>
</comment>
<organism evidence="7 8">
    <name type="scientific">Pycnoporus cinnabarinus</name>
    <name type="common">Cinnabar-red polypore</name>
    <name type="synonym">Trametes cinnabarina</name>
    <dbReference type="NCBI Taxonomy" id="5643"/>
    <lineage>
        <taxon>Eukaryota</taxon>
        <taxon>Fungi</taxon>
        <taxon>Dikarya</taxon>
        <taxon>Basidiomycota</taxon>
        <taxon>Agaricomycotina</taxon>
        <taxon>Agaricomycetes</taxon>
        <taxon>Polyporales</taxon>
        <taxon>Polyporaceae</taxon>
        <taxon>Trametes</taxon>
    </lineage>
</organism>
<keyword evidence="3 6" id="KW-0134">Cell wall</keyword>
<protein>
    <recommendedName>
        <fullName evidence="6">Hydrophobin</fullName>
    </recommendedName>
</protein>
<evidence type="ECO:0000256" key="4">
    <source>
        <dbReference type="ARBA" id="ARBA00022525"/>
    </source>
</evidence>
<dbReference type="CDD" id="cd23507">
    <property type="entry name" value="hydrophobin_I"/>
    <property type="match status" value="1"/>
</dbReference>
<dbReference type="Proteomes" id="UP000029665">
    <property type="component" value="Unassembled WGS sequence"/>
</dbReference>
<dbReference type="STRING" id="5643.A0A060SCU2"/>
<dbReference type="InterPro" id="IPR001338">
    <property type="entry name" value="Class_I_Hydrophobin"/>
</dbReference>
<evidence type="ECO:0000256" key="6">
    <source>
        <dbReference type="RuleBase" id="RU365009"/>
    </source>
</evidence>
<dbReference type="EMBL" id="CCBP010000067">
    <property type="protein sequence ID" value="CDO70109.1"/>
    <property type="molecule type" value="Genomic_DNA"/>
</dbReference>
<proteinExistence type="inferred from homology"/>
<keyword evidence="8" id="KW-1185">Reference proteome</keyword>
<feature type="chain" id="PRO_5013985816" description="Hydrophobin" evidence="6">
    <location>
        <begin position="20"/>
        <end position="110"/>
    </location>
</feature>
<dbReference type="HOGENOM" id="CLU_105134_2_0_1"/>
<evidence type="ECO:0000256" key="5">
    <source>
        <dbReference type="ARBA" id="ARBA00023157"/>
    </source>
</evidence>
<keyword evidence="6" id="KW-0732">Signal</keyword>
<accession>A0A060SCU2</accession>
<evidence type="ECO:0000313" key="7">
    <source>
        <dbReference type="EMBL" id="CDO70109.1"/>
    </source>
</evidence>
<gene>
    <name evidence="7" type="ORF">BN946_scf184806.g36</name>
</gene>
<feature type="signal peptide" evidence="6">
    <location>
        <begin position="1"/>
        <end position="19"/>
    </location>
</feature>